<name>A0ABV6QU79_9ACTN</name>
<keyword evidence="1" id="KW-0472">Membrane</keyword>
<proteinExistence type="predicted"/>
<evidence type="ECO:0008006" key="4">
    <source>
        <dbReference type="Google" id="ProtNLM"/>
    </source>
</evidence>
<sequence length="269" mass="29655">MARYVRLSWLPPDQASYHEALRQERRRLSTRLYSALGGLALAGLVLTLPLLLSEQRGIFESSMRLQAALAVSWLGLLLSIWLGQLREVRRRRSLVTARAAQLRPRRFADYLTPMEIITSVVPAGLAVWPALLAIVLLDAGDQGLAWLLFAVSLLQMVFLLMVGLLARAALLLPSLATSESQLRWEEAERARNLRDIAQLAAQFGMGFGGFWPFMIQLQASSPLPLAVSMLTTLLFGLSTVPLAYLTYASHNAAAVGRSQRSFVAPGAFR</sequence>
<keyword evidence="1" id="KW-1133">Transmembrane helix</keyword>
<feature type="transmembrane region" description="Helical" evidence="1">
    <location>
        <begin position="32"/>
        <end position="52"/>
    </location>
</feature>
<feature type="transmembrane region" description="Helical" evidence="1">
    <location>
        <begin position="64"/>
        <end position="83"/>
    </location>
</feature>
<comment type="caution">
    <text evidence="2">The sequence shown here is derived from an EMBL/GenBank/DDBJ whole genome shotgun (WGS) entry which is preliminary data.</text>
</comment>
<dbReference type="RefSeq" id="WP_380052453.1">
    <property type="nucleotide sequence ID" value="NZ_JBHLTC010000035.1"/>
</dbReference>
<keyword evidence="3" id="KW-1185">Reference proteome</keyword>
<reference evidence="2 3" key="1">
    <citation type="submission" date="2024-09" db="EMBL/GenBank/DDBJ databases">
        <authorList>
            <person name="Sun Q."/>
            <person name="Mori K."/>
        </authorList>
    </citation>
    <scope>NUCLEOTIDE SEQUENCE [LARGE SCALE GENOMIC DNA]</scope>
    <source>
        <strain evidence="2 3">CGMCC 1.15906</strain>
    </source>
</reference>
<evidence type="ECO:0000313" key="3">
    <source>
        <dbReference type="Proteomes" id="UP001589890"/>
    </source>
</evidence>
<dbReference type="Proteomes" id="UP001589890">
    <property type="component" value="Unassembled WGS sequence"/>
</dbReference>
<evidence type="ECO:0000256" key="1">
    <source>
        <dbReference type="SAM" id="Phobius"/>
    </source>
</evidence>
<feature type="transmembrane region" description="Helical" evidence="1">
    <location>
        <begin position="143"/>
        <end position="166"/>
    </location>
</feature>
<feature type="transmembrane region" description="Helical" evidence="1">
    <location>
        <begin position="225"/>
        <end position="247"/>
    </location>
</feature>
<feature type="transmembrane region" description="Helical" evidence="1">
    <location>
        <begin position="116"/>
        <end position="137"/>
    </location>
</feature>
<gene>
    <name evidence="2" type="ORF">ACFFGN_25970</name>
</gene>
<evidence type="ECO:0000313" key="2">
    <source>
        <dbReference type="EMBL" id="MFC0627546.1"/>
    </source>
</evidence>
<organism evidence="2 3">
    <name type="scientific">Kribbella deserti</name>
    <dbReference type="NCBI Taxonomy" id="1926257"/>
    <lineage>
        <taxon>Bacteria</taxon>
        <taxon>Bacillati</taxon>
        <taxon>Actinomycetota</taxon>
        <taxon>Actinomycetes</taxon>
        <taxon>Propionibacteriales</taxon>
        <taxon>Kribbellaceae</taxon>
        <taxon>Kribbella</taxon>
    </lineage>
</organism>
<keyword evidence="1" id="KW-0812">Transmembrane</keyword>
<accession>A0ABV6QU79</accession>
<dbReference type="EMBL" id="JBHLTC010000035">
    <property type="protein sequence ID" value="MFC0627546.1"/>
    <property type="molecule type" value="Genomic_DNA"/>
</dbReference>
<protein>
    <recommendedName>
        <fullName evidence="4">DUF975 family protein</fullName>
    </recommendedName>
</protein>
<feature type="transmembrane region" description="Helical" evidence="1">
    <location>
        <begin position="199"/>
        <end position="219"/>
    </location>
</feature>